<dbReference type="AlphaFoldDB" id="A0A1I7ZX36"/>
<organism evidence="2 3">
    <name type="scientific">Steinernema glaseri</name>
    <dbReference type="NCBI Taxonomy" id="37863"/>
    <lineage>
        <taxon>Eukaryota</taxon>
        <taxon>Metazoa</taxon>
        <taxon>Ecdysozoa</taxon>
        <taxon>Nematoda</taxon>
        <taxon>Chromadorea</taxon>
        <taxon>Rhabditida</taxon>
        <taxon>Tylenchina</taxon>
        <taxon>Panagrolaimomorpha</taxon>
        <taxon>Strongyloidoidea</taxon>
        <taxon>Steinernematidae</taxon>
        <taxon>Steinernema</taxon>
    </lineage>
</organism>
<feature type="compositionally biased region" description="Polar residues" evidence="1">
    <location>
        <begin position="1"/>
        <end position="16"/>
    </location>
</feature>
<feature type="compositionally biased region" description="Polar residues" evidence="1">
    <location>
        <begin position="48"/>
        <end position="69"/>
    </location>
</feature>
<name>A0A1I7ZX36_9BILA</name>
<sequence length="272" mass="29387">MSESSKPPKSNISNFLNKIRPRGASPGKTPPPLGAKVKRSRTPIRFTNLFSRFTSNSKSQASLDSQSEDSVAPHGSSEDGAFSPSSPSREESFNNMQEVLDLTFSSPSPGVRTVSAVDLRLVTTERGSMTSTSDLTAQPQQFSSLTDVSGEIQSTTPTGSPRQPSYLNISRALNGYGYRNCSPLNTPVGRSIVERRVEALRLNDVDSTPKSASVDRACPRLDALLILFLTPKLSVPLAFALSLYQTPQSCATSVVYPVRAATVDIQFRAWLA</sequence>
<keyword evidence="2" id="KW-1185">Reference proteome</keyword>
<evidence type="ECO:0000256" key="1">
    <source>
        <dbReference type="SAM" id="MobiDB-lite"/>
    </source>
</evidence>
<dbReference type="WBParaSite" id="L893_g30636.t1">
    <property type="protein sequence ID" value="L893_g30636.t1"/>
    <property type="gene ID" value="L893_g30636"/>
</dbReference>
<evidence type="ECO:0000313" key="2">
    <source>
        <dbReference type="Proteomes" id="UP000095287"/>
    </source>
</evidence>
<accession>A0A1I7ZX36</accession>
<proteinExistence type="predicted"/>
<evidence type="ECO:0000313" key="3">
    <source>
        <dbReference type="WBParaSite" id="L893_g30636.t1"/>
    </source>
</evidence>
<reference evidence="3" key="1">
    <citation type="submission" date="2016-11" db="UniProtKB">
        <authorList>
            <consortium name="WormBaseParasite"/>
        </authorList>
    </citation>
    <scope>IDENTIFICATION</scope>
</reference>
<feature type="region of interest" description="Disordered" evidence="1">
    <location>
        <begin position="1"/>
        <end position="93"/>
    </location>
</feature>
<dbReference type="Proteomes" id="UP000095287">
    <property type="component" value="Unplaced"/>
</dbReference>
<protein>
    <submittedName>
        <fullName evidence="3">Cytohesin 1 interacting protein</fullName>
    </submittedName>
</protein>